<feature type="domain" description="Coenzyme Q-binding protein COQ10 START" evidence="2">
    <location>
        <begin position="10"/>
        <end position="141"/>
    </location>
</feature>
<dbReference type="EMBL" id="JAASQI010000004">
    <property type="protein sequence ID" value="NIJ58229.1"/>
    <property type="molecule type" value="Genomic_DNA"/>
</dbReference>
<protein>
    <submittedName>
        <fullName evidence="3">Coenzyme Q-binding protein COQ10</fullName>
    </submittedName>
</protein>
<accession>A0ABX0V0Z3</accession>
<organism evidence="3 4">
    <name type="scientific">Pseudochelatococcus lubricantis</name>
    <dbReference type="NCBI Taxonomy" id="1538102"/>
    <lineage>
        <taxon>Bacteria</taxon>
        <taxon>Pseudomonadati</taxon>
        <taxon>Pseudomonadota</taxon>
        <taxon>Alphaproteobacteria</taxon>
        <taxon>Hyphomicrobiales</taxon>
        <taxon>Chelatococcaceae</taxon>
        <taxon>Pseudochelatococcus</taxon>
    </lineage>
</organism>
<name>A0ABX0V0Z3_9HYPH</name>
<dbReference type="Pfam" id="PF03364">
    <property type="entry name" value="Polyketide_cyc"/>
    <property type="match status" value="1"/>
</dbReference>
<gene>
    <name evidence="3" type="ORF">FHS82_002071</name>
</gene>
<proteinExistence type="inferred from homology"/>
<dbReference type="Gene3D" id="3.30.530.20">
    <property type="match status" value="1"/>
</dbReference>
<comment type="caution">
    <text evidence="3">The sequence shown here is derived from an EMBL/GenBank/DDBJ whole genome shotgun (WGS) entry which is preliminary data.</text>
</comment>
<keyword evidence="4" id="KW-1185">Reference proteome</keyword>
<dbReference type="PANTHER" id="PTHR12901">
    <property type="entry name" value="SPERM PROTEIN HOMOLOG"/>
    <property type="match status" value="1"/>
</dbReference>
<dbReference type="RefSeq" id="WP_166952003.1">
    <property type="nucleotide sequence ID" value="NZ_JAASQI010000004.1"/>
</dbReference>
<evidence type="ECO:0000313" key="4">
    <source>
        <dbReference type="Proteomes" id="UP001429580"/>
    </source>
</evidence>
<dbReference type="SUPFAM" id="SSF55961">
    <property type="entry name" value="Bet v1-like"/>
    <property type="match status" value="1"/>
</dbReference>
<dbReference type="CDD" id="cd07813">
    <property type="entry name" value="COQ10p_like"/>
    <property type="match status" value="1"/>
</dbReference>
<dbReference type="InterPro" id="IPR044996">
    <property type="entry name" value="COQ10-like"/>
</dbReference>
<dbReference type="InterPro" id="IPR005031">
    <property type="entry name" value="COQ10_START"/>
</dbReference>
<sequence length="157" mass="17730">MPAFRNERRVGHAPAAMFDLVADVERYPSFVPLCERLVVRQRINSGEGIETLVADMDIGYKSIRESFTTRVTLDRPRLRIIVEYIDGPFRFLENRWTFRAADEADACIVDFFISYEFKSRTLGILMGAVFDKAFKKFSDAFAARADAIYGGVGLAGA</sequence>
<comment type="similarity">
    <text evidence="1">Belongs to the ribosome association toxin RatA family.</text>
</comment>
<reference evidence="3 4" key="1">
    <citation type="submission" date="2020-03" db="EMBL/GenBank/DDBJ databases">
        <title>Genomic Encyclopedia of Type Strains, Phase IV (KMG-IV): sequencing the most valuable type-strain genomes for metagenomic binning, comparative biology and taxonomic classification.</title>
        <authorList>
            <person name="Goeker M."/>
        </authorList>
    </citation>
    <scope>NUCLEOTIDE SEQUENCE [LARGE SCALE GENOMIC DNA]</scope>
    <source>
        <strain evidence="3 4">DSM 103870</strain>
    </source>
</reference>
<evidence type="ECO:0000256" key="1">
    <source>
        <dbReference type="ARBA" id="ARBA00008918"/>
    </source>
</evidence>
<evidence type="ECO:0000259" key="2">
    <source>
        <dbReference type="Pfam" id="PF03364"/>
    </source>
</evidence>
<evidence type="ECO:0000313" key="3">
    <source>
        <dbReference type="EMBL" id="NIJ58229.1"/>
    </source>
</evidence>
<dbReference type="PANTHER" id="PTHR12901:SF10">
    <property type="entry name" value="COENZYME Q-BINDING PROTEIN COQ10, MITOCHONDRIAL"/>
    <property type="match status" value="1"/>
</dbReference>
<dbReference type="Proteomes" id="UP001429580">
    <property type="component" value="Unassembled WGS sequence"/>
</dbReference>
<dbReference type="InterPro" id="IPR023393">
    <property type="entry name" value="START-like_dom_sf"/>
</dbReference>